<reference evidence="2" key="1">
    <citation type="submission" date="2020-02" db="EMBL/GenBank/DDBJ databases">
        <authorList>
            <person name="Meier V. D."/>
        </authorList>
    </citation>
    <scope>NUCLEOTIDE SEQUENCE</scope>
    <source>
        <strain evidence="2">AVDCRST_MAG66</strain>
    </source>
</reference>
<protein>
    <submittedName>
        <fullName evidence="2">Uncharacterized protein</fullName>
    </submittedName>
</protein>
<organism evidence="2">
    <name type="scientific">uncultured Pseudonocardia sp</name>
    <dbReference type="NCBI Taxonomy" id="211455"/>
    <lineage>
        <taxon>Bacteria</taxon>
        <taxon>Bacillati</taxon>
        <taxon>Actinomycetota</taxon>
        <taxon>Actinomycetes</taxon>
        <taxon>Pseudonocardiales</taxon>
        <taxon>Pseudonocardiaceae</taxon>
        <taxon>Pseudonocardia</taxon>
        <taxon>environmental samples</taxon>
    </lineage>
</organism>
<name>A0A6J4P8C1_9PSEU</name>
<sequence length="61" mass="7033">VSHRGPHRRRTRRRHAQPQQGRPRNPVPSRVLSYHASQPHPRRRAPDGADRRRPAPAPGQV</sequence>
<proteinExistence type="predicted"/>
<evidence type="ECO:0000256" key="1">
    <source>
        <dbReference type="SAM" id="MobiDB-lite"/>
    </source>
</evidence>
<feature type="non-terminal residue" evidence="2">
    <location>
        <position position="61"/>
    </location>
</feature>
<feature type="non-terminal residue" evidence="2">
    <location>
        <position position="1"/>
    </location>
</feature>
<accession>A0A6J4P8C1</accession>
<feature type="compositionally biased region" description="Basic residues" evidence="1">
    <location>
        <begin position="1"/>
        <end position="16"/>
    </location>
</feature>
<evidence type="ECO:0000313" key="2">
    <source>
        <dbReference type="EMBL" id="CAA9403715.1"/>
    </source>
</evidence>
<gene>
    <name evidence="2" type="ORF">AVDCRST_MAG66-1573</name>
</gene>
<feature type="region of interest" description="Disordered" evidence="1">
    <location>
        <begin position="1"/>
        <end position="61"/>
    </location>
</feature>
<dbReference type="EMBL" id="CADCUS010000240">
    <property type="protein sequence ID" value="CAA9403715.1"/>
    <property type="molecule type" value="Genomic_DNA"/>
</dbReference>
<feature type="compositionally biased region" description="Basic and acidic residues" evidence="1">
    <location>
        <begin position="44"/>
        <end position="53"/>
    </location>
</feature>
<dbReference type="AlphaFoldDB" id="A0A6J4P8C1"/>